<proteinExistence type="predicted"/>
<keyword evidence="2" id="KW-1185">Reference proteome</keyword>
<evidence type="ECO:0000313" key="1">
    <source>
        <dbReference type="EMBL" id="OFI34205.1"/>
    </source>
</evidence>
<dbReference type="Proteomes" id="UP000176037">
    <property type="component" value="Unassembled WGS sequence"/>
</dbReference>
<sequence length="158" mass="17791">MTGRVENWLQSELGSTNYKLDDLCADGASTDELIKVAIRCLGLSSYPQQTHLNCRHKRWQDSYILCFEIATILALQYNFDDLMIINGMEHIRRHLPEVDPKYAMKEHPGAFQFFKDGKSCWLSGDGRLLNGGGSNLWEQYMAGDSAVSLANSILSALE</sequence>
<gene>
    <name evidence="1" type="ORF">BFC17_21960</name>
</gene>
<dbReference type="AlphaFoldDB" id="A0A1E8FE43"/>
<comment type="caution">
    <text evidence="1">The sequence shown here is derived from an EMBL/GenBank/DDBJ whole genome shotgun (WGS) entry which is preliminary data.</text>
</comment>
<reference evidence="1 2" key="1">
    <citation type="submission" date="2016-09" db="EMBL/GenBank/DDBJ databases">
        <title>Alteromonas lipolytica, a new species isolated from sea water.</title>
        <authorList>
            <person name="Wu Y.-H."/>
            <person name="Cheng H."/>
            <person name="Xu X.-W."/>
        </authorList>
    </citation>
    <scope>NUCLEOTIDE SEQUENCE [LARGE SCALE GENOMIC DNA]</scope>
    <source>
        <strain evidence="1 2">JW12</strain>
    </source>
</reference>
<accession>A0A1E8FE43</accession>
<evidence type="ECO:0000313" key="2">
    <source>
        <dbReference type="Proteomes" id="UP000176037"/>
    </source>
</evidence>
<dbReference type="EMBL" id="MJIC01000014">
    <property type="protein sequence ID" value="OFI34205.1"/>
    <property type="molecule type" value="Genomic_DNA"/>
</dbReference>
<name>A0A1E8FE43_9ALTE</name>
<protein>
    <submittedName>
        <fullName evidence="1">Uncharacterized protein</fullName>
    </submittedName>
</protein>
<organism evidence="1 2">
    <name type="scientific">Alteromonas lipolytica</name>
    <dbReference type="NCBI Taxonomy" id="1856405"/>
    <lineage>
        <taxon>Bacteria</taxon>
        <taxon>Pseudomonadati</taxon>
        <taxon>Pseudomonadota</taxon>
        <taxon>Gammaproteobacteria</taxon>
        <taxon>Alteromonadales</taxon>
        <taxon>Alteromonadaceae</taxon>
        <taxon>Alteromonas/Salinimonas group</taxon>
        <taxon>Alteromonas</taxon>
    </lineage>
</organism>
<dbReference type="STRING" id="1856405.BFC17_21960"/>